<reference evidence="2 3" key="1">
    <citation type="journal article" date="2008" name="Nat. Biotechnol.">
        <title>Genome sequencing and analysis of the filamentous fungus Penicillium chrysogenum.</title>
        <authorList>
            <person name="van den Berg M.A."/>
            <person name="Albang R."/>
            <person name="Albermann K."/>
            <person name="Badger J.H."/>
            <person name="Daran J.-M."/>
            <person name="Driessen A.J.M."/>
            <person name="Garcia-Estrada C."/>
            <person name="Fedorova N.D."/>
            <person name="Harris D.M."/>
            <person name="Heijne W.H.M."/>
            <person name="Joardar V.S."/>
            <person name="Kiel J.A.K.W."/>
            <person name="Kovalchuk A."/>
            <person name="Martin J.F."/>
            <person name="Nierman W.C."/>
            <person name="Nijland J.G."/>
            <person name="Pronk J.T."/>
            <person name="Roubos J.A."/>
            <person name="van der Klei I.J."/>
            <person name="van Peij N.N.M.E."/>
            <person name="Veenhuis M."/>
            <person name="von Doehren H."/>
            <person name="Wagner C."/>
            <person name="Wortman J.R."/>
            <person name="Bovenberg R.A.L."/>
        </authorList>
    </citation>
    <scope>NUCLEOTIDE SEQUENCE [LARGE SCALE GENOMIC DNA]</scope>
    <source>
        <strain evidence="3">ATCC 28089 / DSM 1075 / NRRL 1951 / Wisconsin 54-1255</strain>
    </source>
</reference>
<protein>
    <submittedName>
        <fullName evidence="2">Uncharacterized protein</fullName>
    </submittedName>
</protein>
<proteinExistence type="predicted"/>
<keyword evidence="3" id="KW-1185">Reference proteome</keyword>
<evidence type="ECO:0000313" key="3">
    <source>
        <dbReference type="Proteomes" id="UP000000724"/>
    </source>
</evidence>
<sequence length="164" mass="17779">MALSGPVSLNEKTKRRKRAKTPKVSEFGAECSGNKKLENFPSIGRFPSLPLSQAFQTRLNSGFYVRSTPYLPDPVIGSDTWVDIVARLTRSNALSPSAVLTKTPQRSCESSNQSAVAVTANHCDDAGISLSNAGIHLIWLQGILDTLLWNPTIRHSALDGDSNQ</sequence>
<dbReference type="EMBL" id="AM920427">
    <property type="protein sequence ID" value="CAP80213.1"/>
    <property type="molecule type" value="Genomic_DNA"/>
</dbReference>
<feature type="region of interest" description="Disordered" evidence="1">
    <location>
        <begin position="1"/>
        <end position="25"/>
    </location>
</feature>
<dbReference type="AlphaFoldDB" id="B6GZQ1"/>
<gene>
    <name evidence="2" type="ORF">Pc12g05860</name>
    <name evidence="2" type="ORF">PCH_Pc12g05860</name>
</gene>
<dbReference type="Proteomes" id="UP000000724">
    <property type="component" value="Contig Pc00c12"/>
</dbReference>
<accession>B6GZQ1</accession>
<evidence type="ECO:0000256" key="1">
    <source>
        <dbReference type="SAM" id="MobiDB-lite"/>
    </source>
</evidence>
<organism evidence="2 3">
    <name type="scientific">Penicillium rubens (strain ATCC 28089 / DSM 1075 / NRRL 1951 / Wisconsin 54-1255)</name>
    <name type="common">Penicillium chrysogenum</name>
    <dbReference type="NCBI Taxonomy" id="500485"/>
    <lineage>
        <taxon>Eukaryota</taxon>
        <taxon>Fungi</taxon>
        <taxon>Dikarya</taxon>
        <taxon>Ascomycota</taxon>
        <taxon>Pezizomycotina</taxon>
        <taxon>Eurotiomycetes</taxon>
        <taxon>Eurotiomycetidae</taxon>
        <taxon>Eurotiales</taxon>
        <taxon>Aspergillaceae</taxon>
        <taxon>Penicillium</taxon>
        <taxon>Penicillium chrysogenum species complex</taxon>
    </lineage>
</organism>
<dbReference type="VEuPathDB" id="FungiDB:PCH_Pc12g05860"/>
<dbReference type="HOGENOM" id="CLU_1619582_0_0_1"/>
<evidence type="ECO:0000313" key="2">
    <source>
        <dbReference type="EMBL" id="CAP80213.1"/>
    </source>
</evidence>
<name>B6GZQ1_PENRW</name>